<evidence type="ECO:0000313" key="2">
    <source>
        <dbReference type="Proteomes" id="UP001596004"/>
    </source>
</evidence>
<sequence length="217" mass="25552">MASEPPQWFSGAFSPPRLKPYLDLMQGDSVTALHLYRWNIEVSEAFYGPLHCLEIGLRNAEHDQLCLRYGRADWWRVAPLRADHAKRIHKAFDDARNSTRVPTADDLVAELSFGFWVSLLTRAYDRHLWVPTLHRAFPYYTGSRERLRDGLQSMVLFRNRIMHHEPIHHRHLAADHTKIYRLLGYLQPGIVMWLREFDRVPEILARRPRQVTGDEHP</sequence>
<dbReference type="EMBL" id="JBHSFP010000001">
    <property type="protein sequence ID" value="MFC4529672.1"/>
    <property type="molecule type" value="Genomic_DNA"/>
</dbReference>
<keyword evidence="2" id="KW-1185">Reference proteome</keyword>
<accession>A0ABV9CA15</accession>
<reference evidence="2" key="1">
    <citation type="journal article" date="2019" name="Int. J. Syst. Evol. Microbiol.">
        <title>The Global Catalogue of Microorganisms (GCM) 10K type strain sequencing project: providing services to taxonomists for standard genome sequencing and annotation.</title>
        <authorList>
            <consortium name="The Broad Institute Genomics Platform"/>
            <consortium name="The Broad Institute Genome Sequencing Center for Infectious Disease"/>
            <person name="Wu L."/>
            <person name="Ma J."/>
        </authorList>
    </citation>
    <scope>NUCLEOTIDE SEQUENCE [LARGE SCALE GENOMIC DNA]</scope>
    <source>
        <strain evidence="2">CGMCC 4.7132</strain>
    </source>
</reference>
<comment type="caution">
    <text evidence="1">The sequence shown here is derived from an EMBL/GenBank/DDBJ whole genome shotgun (WGS) entry which is preliminary data.</text>
</comment>
<name>A0ABV9CA15_9ACTN</name>
<organism evidence="1 2">
    <name type="scientific">Sphaerisporangium dianthi</name>
    <dbReference type="NCBI Taxonomy" id="1436120"/>
    <lineage>
        <taxon>Bacteria</taxon>
        <taxon>Bacillati</taxon>
        <taxon>Actinomycetota</taxon>
        <taxon>Actinomycetes</taxon>
        <taxon>Streptosporangiales</taxon>
        <taxon>Streptosporangiaceae</taxon>
        <taxon>Sphaerisporangium</taxon>
    </lineage>
</organism>
<protein>
    <recommendedName>
        <fullName evidence="3">CAAX protease</fullName>
    </recommendedName>
</protein>
<gene>
    <name evidence="1" type="ORF">ACFO60_02755</name>
</gene>
<proteinExistence type="predicted"/>
<dbReference type="Proteomes" id="UP001596004">
    <property type="component" value="Unassembled WGS sequence"/>
</dbReference>
<evidence type="ECO:0008006" key="3">
    <source>
        <dbReference type="Google" id="ProtNLM"/>
    </source>
</evidence>
<dbReference type="RefSeq" id="WP_380836320.1">
    <property type="nucleotide sequence ID" value="NZ_JBHSFP010000001.1"/>
</dbReference>
<evidence type="ECO:0000313" key="1">
    <source>
        <dbReference type="EMBL" id="MFC4529672.1"/>
    </source>
</evidence>